<dbReference type="Proteomes" id="UP001291687">
    <property type="component" value="Unassembled WGS sequence"/>
</dbReference>
<dbReference type="EMBL" id="JARJFB010000123">
    <property type="protein sequence ID" value="MEA0971371.1"/>
    <property type="molecule type" value="Genomic_DNA"/>
</dbReference>
<sequence>MLEQIKKFLASIPEIIETFLDSSAFASLGGVTSLHTNCCVHATPQKVTLGGEIYGNDKVTTMEEGDIA</sequence>
<evidence type="ECO:0000313" key="1">
    <source>
        <dbReference type="EMBL" id="MEA0971371.1"/>
    </source>
</evidence>
<organism evidence="1 2">
    <name type="scientific">Candidatus Megaera venefica</name>
    <dbReference type="NCBI Taxonomy" id="2055910"/>
    <lineage>
        <taxon>Bacteria</taxon>
        <taxon>Pseudomonadati</taxon>
        <taxon>Pseudomonadota</taxon>
        <taxon>Alphaproteobacteria</taxon>
        <taxon>Rickettsiales</taxon>
        <taxon>Rickettsiaceae</taxon>
        <taxon>Candidatus Megaera</taxon>
    </lineage>
</organism>
<name>A0ABU5NDV8_9RICK</name>
<dbReference type="RefSeq" id="WP_322777273.1">
    <property type="nucleotide sequence ID" value="NZ_JARJFB010000123.1"/>
</dbReference>
<keyword evidence="2" id="KW-1185">Reference proteome</keyword>
<reference evidence="1 2" key="1">
    <citation type="submission" date="2023-03" db="EMBL/GenBank/DDBJ databases">
        <title>Host association and intracellularity evolved multiple times independently in the Rickettsiales.</title>
        <authorList>
            <person name="Castelli M."/>
            <person name="Nardi T."/>
            <person name="Gammuto L."/>
            <person name="Bellinzona G."/>
            <person name="Sabaneyeva E."/>
            <person name="Potekhin A."/>
            <person name="Serra V."/>
            <person name="Petroni G."/>
            <person name="Sassera D."/>
        </authorList>
    </citation>
    <scope>NUCLEOTIDE SEQUENCE [LARGE SCALE GENOMIC DNA]</scope>
    <source>
        <strain evidence="1 2">Sr 2-6</strain>
    </source>
</reference>
<protein>
    <submittedName>
        <fullName evidence="1">Uncharacterized protein</fullName>
    </submittedName>
</protein>
<accession>A0ABU5NDV8</accession>
<proteinExistence type="predicted"/>
<evidence type="ECO:0000313" key="2">
    <source>
        <dbReference type="Proteomes" id="UP001291687"/>
    </source>
</evidence>
<comment type="caution">
    <text evidence="1">The sequence shown here is derived from an EMBL/GenBank/DDBJ whole genome shotgun (WGS) entry which is preliminary data.</text>
</comment>
<gene>
    <name evidence="1" type="ORF">Megvenef_01348</name>
</gene>